<evidence type="ECO:0000256" key="6">
    <source>
        <dbReference type="ARBA" id="ARBA00024347"/>
    </source>
</evidence>
<accession>A0A8S4B842</accession>
<feature type="domain" description="Macro" evidence="11">
    <location>
        <begin position="988"/>
        <end position="1161"/>
    </location>
</feature>
<feature type="region of interest" description="Disordered" evidence="8">
    <location>
        <begin position="85"/>
        <end position="111"/>
    </location>
</feature>
<dbReference type="GO" id="GO:0005634">
    <property type="term" value="C:nucleus"/>
    <property type="evidence" value="ECO:0007669"/>
    <property type="project" value="UniProtKB-SubCell"/>
</dbReference>
<dbReference type="PANTHER" id="PTHR14453:SF107">
    <property type="entry name" value="POLY [ADP-RIBOSE] POLYMERASE"/>
    <property type="match status" value="1"/>
</dbReference>
<dbReference type="EMBL" id="CAJRST010014446">
    <property type="protein sequence ID" value="CAG5929466.1"/>
    <property type="molecule type" value="Genomic_DNA"/>
</dbReference>
<sequence>MGDLYRYPVYFDCAALDDEQKKRILSYFKVRRKSGGGECSSVTDVGGKVYCVSFQEREAQQRVLQRSEHVLDFAGVSLVLAVRESAEPQSPSRTSRTPGQSARPQVDATSFSQEEQSSVASSLSPHDEEYEVQLDHFLLRYLKECPKANEKLEREFATVCCSAELHPEKGIALIRRLAQVDVGDTVSNWKSEVDKIFAGYMCYYEVESLKIKALLKSCSSQQTEDGMKVFSDIGTAIVVGETSKVSARLADLDGSHFKRKSLLVQRQTSVRRLGEAKIRLLWEEIKISLGHRFPGVKVTKGEAGQLVLEGSAEEILKAGELITDKENLVKESTVFDKSPHYFAFLRKVFGGPGSLGNFLGLGDKVEVELLDTELNFFSLCTDKLQEAEKRLEEKFKEAKYDVPNCSIVPPELQEKLISKTKEINQKEYRAVVVCGGKSTVHLLGHAKEVAELTETFTQFILDQSSIEGKVQLPFPKLAELLQELLQIYNFDDSGVHFSPITSSSGPMVMLEGPSSKVTEVRNRLGPFLDALEQNRVTVDLPGAGRYFESPSGKDSLLKVSRSHKCLIYSEEQPHHGRQDNGTAKYSLQGGLRVLVCQGDITKQYADAIVNAANEDLDHGGGVAAALSKAGGPQVQKESKAIVQQTGRIPTGEVVVTTGGNLKCKKLLHAVGPVGGTAGGREKVLLETVVQRALNLAETMELSSIAIPCISSGIFGVPVSVCAEAIVAAVKEFGSQSGRSLKTVILIDNREKVVRAMKETCDRVLQNTGNRNPGAGDATWQTTVAAAGSVRVEIVQGTIETQQADALVCPMVGHDPQSIRVGKALSSLFGPQLTARFHTEARGATLPGDAVTVDGLPTPACKAVIFINQVCWDNDQHGAAIQALREGIQKTLTSCEFRGFSSVVFPVLGTGAILRFPHSVASRVLLEEVGTFEQKRDSRSPFLVRIVVHPSDKESGKAFESAQEAVHLRGLTNDVNPDDASFYRKVSITNNDTTAMLGGVRLQMMCGDIIHAGTDVIVNTTDFSNYQTAGVSKAIVTAAGPSVLAELAKVNSPADYMCTTGPGMLGCKEIIHACFNNDTQRIQKNCKNILRLCESKRHSSVAFPAVGTGNGQMDPIKSCKAMLDGIASAVRDLKPTSLSLIRIVILQQPVFQAFRSELESRFGKKAPRRLNLREKAKQQLKKLQERRSRATAPPNPQGRASLLAKPRPAVFYVISRGPGDVRNIKTDLEWILQKELIERVLDMHQFSRLDDMEMDAVLAKVNISEISLELQRHQGSDPQGGGRVGNTAGSGSGQQAYVLKGLKEDVLSVVELIYRAFQKALHEDIQDKDEAMLALRVQWFIKDGNEWLELSLHDNYRLEDAHSQKQVSVDISVPDGRKVKVNLRALEATDFSTGVKYKVKRLESEADFELPAHWEPMHEEIFKKVNLDPNSQEYKDVAKGFLQTAKFTIKKIERVQNLYLWHAHSVCKQRILRKNGVAELGEKFLYHGTSAESCSCIERDRFDRSYAGTHAAVYGKGVYFAVNANYSAGGYSPADASGLRRLYVARVLTGRYTVGKGSMKAPPPRGSDPTDCFDSLVDNQQQPSMFIIFHDDQAYPEYLISFS</sequence>
<keyword evidence="13" id="KW-1185">Reference proteome</keyword>
<name>A0A8S4B842_9TELE</name>
<evidence type="ECO:0000313" key="12">
    <source>
        <dbReference type="EMBL" id="CAG5929466.1"/>
    </source>
</evidence>
<dbReference type="InterPro" id="IPR004170">
    <property type="entry name" value="WWE_dom"/>
</dbReference>
<reference evidence="12" key="1">
    <citation type="submission" date="2021-05" db="EMBL/GenBank/DDBJ databases">
        <authorList>
            <person name="Tigano A."/>
        </authorList>
    </citation>
    <scope>NUCLEOTIDE SEQUENCE</scope>
</reference>
<evidence type="ECO:0000259" key="9">
    <source>
        <dbReference type="PROSITE" id="PS50918"/>
    </source>
</evidence>
<evidence type="ECO:0000256" key="2">
    <source>
        <dbReference type="ARBA" id="ARBA00022676"/>
    </source>
</evidence>
<dbReference type="SUPFAM" id="SSF56399">
    <property type="entry name" value="ADP-ribosylation"/>
    <property type="match status" value="1"/>
</dbReference>
<dbReference type="InterPro" id="IPR012317">
    <property type="entry name" value="Poly(ADP-ribose)pol_cat_dom"/>
</dbReference>
<proteinExistence type="inferred from homology"/>
<dbReference type="SMART" id="SM00506">
    <property type="entry name" value="A1pp"/>
    <property type="match status" value="3"/>
</dbReference>
<dbReference type="SUPFAM" id="SSF117839">
    <property type="entry name" value="WWE domain"/>
    <property type="match status" value="1"/>
</dbReference>
<evidence type="ECO:0000256" key="8">
    <source>
        <dbReference type="SAM" id="MobiDB-lite"/>
    </source>
</evidence>
<comment type="similarity">
    <text evidence="6">Belongs to the ARTD/PARP family.</text>
</comment>
<organism evidence="12 13">
    <name type="scientific">Menidia menidia</name>
    <name type="common">Atlantic silverside</name>
    <dbReference type="NCBI Taxonomy" id="238744"/>
    <lineage>
        <taxon>Eukaryota</taxon>
        <taxon>Metazoa</taxon>
        <taxon>Chordata</taxon>
        <taxon>Craniata</taxon>
        <taxon>Vertebrata</taxon>
        <taxon>Euteleostomi</taxon>
        <taxon>Actinopterygii</taxon>
        <taxon>Neopterygii</taxon>
        <taxon>Teleostei</taxon>
        <taxon>Neoteleostei</taxon>
        <taxon>Acanthomorphata</taxon>
        <taxon>Ovalentaria</taxon>
        <taxon>Atherinomorphae</taxon>
        <taxon>Atheriniformes</taxon>
        <taxon>Atherinopsidae</taxon>
        <taxon>Menidiinae</taxon>
        <taxon>Menidia</taxon>
    </lineage>
</organism>
<dbReference type="PANTHER" id="PTHR14453">
    <property type="entry name" value="PARP/ZINC FINGER CCCH TYPE DOMAIN CONTAINING PROTEIN"/>
    <property type="match status" value="1"/>
</dbReference>
<dbReference type="PROSITE" id="PS51059">
    <property type="entry name" value="PARP_CATALYTIC"/>
    <property type="match status" value="1"/>
</dbReference>
<evidence type="ECO:0000256" key="7">
    <source>
        <dbReference type="RuleBase" id="RU362114"/>
    </source>
</evidence>
<evidence type="ECO:0000256" key="3">
    <source>
        <dbReference type="ARBA" id="ARBA00022679"/>
    </source>
</evidence>
<keyword evidence="3 7" id="KW-0808">Transferase</keyword>
<evidence type="ECO:0000256" key="5">
    <source>
        <dbReference type="ARBA" id="ARBA00023242"/>
    </source>
</evidence>
<keyword evidence="4 7" id="KW-0520">NAD</keyword>
<dbReference type="InterPro" id="IPR057051">
    <property type="entry name" value="PARP14_RPM_1"/>
</dbReference>
<dbReference type="Gene3D" id="3.40.220.10">
    <property type="entry name" value="Leucine Aminopeptidase, subunit E, domain 1"/>
    <property type="match status" value="3"/>
</dbReference>
<dbReference type="InterPro" id="IPR002589">
    <property type="entry name" value="Macro_dom"/>
</dbReference>
<protein>
    <recommendedName>
        <fullName evidence="7">Poly [ADP-ribose] polymerase</fullName>
        <shortName evidence="7">PARP</shortName>
        <ecNumber evidence="7">2.4.2.-</ecNumber>
    </recommendedName>
</protein>
<evidence type="ECO:0000313" key="13">
    <source>
        <dbReference type="Proteomes" id="UP000677803"/>
    </source>
</evidence>
<dbReference type="Pfam" id="PF01661">
    <property type="entry name" value="Macro"/>
    <property type="match status" value="3"/>
</dbReference>
<dbReference type="GO" id="GO:0010629">
    <property type="term" value="P:negative regulation of gene expression"/>
    <property type="evidence" value="ECO:0007669"/>
    <property type="project" value="TreeGrafter"/>
</dbReference>
<dbReference type="Gene3D" id="3.30.70.330">
    <property type="match status" value="1"/>
</dbReference>
<dbReference type="Pfam" id="PF23222">
    <property type="entry name" value="RRM_PARP14_1"/>
    <property type="match status" value="1"/>
</dbReference>
<feature type="compositionally biased region" description="Polar residues" evidence="8">
    <location>
        <begin position="87"/>
        <end position="111"/>
    </location>
</feature>
<dbReference type="InterPro" id="IPR012677">
    <property type="entry name" value="Nucleotide-bd_a/b_plait_sf"/>
</dbReference>
<dbReference type="OrthoDB" id="6133115at2759"/>
<keyword evidence="2 7" id="KW-0328">Glycosyltransferase</keyword>
<dbReference type="Gene3D" id="3.90.228.10">
    <property type="match status" value="1"/>
</dbReference>
<dbReference type="Proteomes" id="UP000677803">
    <property type="component" value="Unassembled WGS sequence"/>
</dbReference>
<dbReference type="GO" id="GO:0003714">
    <property type="term" value="F:transcription corepressor activity"/>
    <property type="evidence" value="ECO:0007669"/>
    <property type="project" value="TreeGrafter"/>
</dbReference>
<comment type="subcellular location">
    <subcellularLocation>
        <location evidence="1">Nucleus</location>
    </subcellularLocation>
</comment>
<dbReference type="GO" id="GO:0005737">
    <property type="term" value="C:cytoplasm"/>
    <property type="evidence" value="ECO:0007669"/>
    <property type="project" value="TreeGrafter"/>
</dbReference>
<gene>
    <name evidence="12" type="ORF">MMEN_LOCUS13084</name>
</gene>
<evidence type="ECO:0000259" key="10">
    <source>
        <dbReference type="PROSITE" id="PS51059"/>
    </source>
</evidence>
<dbReference type="FunFam" id="3.90.228.10:FF:000008">
    <property type="entry name" value="Poly [ADP-ribose] polymerase"/>
    <property type="match status" value="1"/>
</dbReference>
<dbReference type="PROSITE" id="PS50918">
    <property type="entry name" value="WWE"/>
    <property type="match status" value="1"/>
</dbReference>
<feature type="region of interest" description="Disordered" evidence="8">
    <location>
        <begin position="1181"/>
        <end position="1200"/>
    </location>
</feature>
<dbReference type="PROSITE" id="PS51154">
    <property type="entry name" value="MACRO"/>
    <property type="match status" value="3"/>
</dbReference>
<dbReference type="Gene3D" id="3.30.720.50">
    <property type="match status" value="1"/>
</dbReference>
<feature type="domain" description="Macro" evidence="11">
    <location>
        <begin position="580"/>
        <end position="764"/>
    </location>
</feature>
<feature type="domain" description="WWE" evidence="9">
    <location>
        <begin position="1323"/>
        <end position="1400"/>
    </location>
</feature>
<dbReference type="Pfam" id="PF00644">
    <property type="entry name" value="PARP"/>
    <property type="match status" value="1"/>
</dbReference>
<dbReference type="EC" id="2.4.2.-" evidence="7"/>
<feature type="domain" description="Macro" evidence="11">
    <location>
        <begin position="778"/>
        <end position="966"/>
    </location>
</feature>
<evidence type="ECO:0000259" key="11">
    <source>
        <dbReference type="PROSITE" id="PS51154"/>
    </source>
</evidence>
<dbReference type="GO" id="GO:1990404">
    <property type="term" value="F:NAD+-protein mono-ADP-ribosyltransferase activity"/>
    <property type="evidence" value="ECO:0007669"/>
    <property type="project" value="TreeGrafter"/>
</dbReference>
<dbReference type="InterPro" id="IPR043472">
    <property type="entry name" value="Macro_dom-like"/>
</dbReference>
<dbReference type="InterPro" id="IPR052056">
    <property type="entry name" value="Mono-ARTD/PARP"/>
</dbReference>
<dbReference type="CDD" id="cd02907">
    <property type="entry name" value="Macro_Af1521_BAL-like"/>
    <property type="match status" value="1"/>
</dbReference>
<feature type="domain" description="PARP catalytic" evidence="10">
    <location>
        <begin position="1409"/>
        <end position="1602"/>
    </location>
</feature>
<comment type="caution">
    <text evidence="12">The sequence shown here is derived from an EMBL/GenBank/DDBJ whole genome shotgun (WGS) entry which is preliminary data.</text>
</comment>
<dbReference type="CDD" id="cd01439">
    <property type="entry name" value="TCCD_inducible_PARP_like"/>
    <property type="match status" value="1"/>
</dbReference>
<keyword evidence="5" id="KW-0539">Nucleus</keyword>
<evidence type="ECO:0000256" key="1">
    <source>
        <dbReference type="ARBA" id="ARBA00004123"/>
    </source>
</evidence>
<dbReference type="SUPFAM" id="SSF52949">
    <property type="entry name" value="Macro domain-like"/>
    <property type="match status" value="3"/>
</dbReference>
<dbReference type="GO" id="GO:0003950">
    <property type="term" value="F:NAD+ poly-ADP-ribosyltransferase activity"/>
    <property type="evidence" value="ECO:0007669"/>
    <property type="project" value="UniProtKB-UniRule"/>
</dbReference>
<dbReference type="InterPro" id="IPR037197">
    <property type="entry name" value="WWE_dom_sf"/>
</dbReference>
<evidence type="ECO:0000256" key="4">
    <source>
        <dbReference type="ARBA" id="ARBA00023027"/>
    </source>
</evidence>
<dbReference type="GO" id="GO:0070212">
    <property type="term" value="P:protein poly-ADP-ribosylation"/>
    <property type="evidence" value="ECO:0007669"/>
    <property type="project" value="TreeGrafter"/>
</dbReference>